<organism evidence="7 8">
    <name type="scientific">Anaerosacchariphilus hominis</name>
    <dbReference type="NCBI Taxonomy" id="2763017"/>
    <lineage>
        <taxon>Bacteria</taxon>
        <taxon>Bacillati</taxon>
        <taxon>Bacillota</taxon>
        <taxon>Clostridia</taxon>
        <taxon>Lachnospirales</taxon>
        <taxon>Lachnospiraceae</taxon>
        <taxon>Anaerosacchariphilus</taxon>
    </lineage>
</organism>
<accession>A0A923LA85</accession>
<dbReference type="InterPro" id="IPR004701">
    <property type="entry name" value="PTS_EIIA_man-typ"/>
</dbReference>
<dbReference type="InterPro" id="IPR003593">
    <property type="entry name" value="AAA+_ATPase"/>
</dbReference>
<dbReference type="InterPro" id="IPR002078">
    <property type="entry name" value="Sigma_54_int"/>
</dbReference>
<dbReference type="EMBL" id="JACOOR010000001">
    <property type="protein sequence ID" value="MBC5658529.1"/>
    <property type="molecule type" value="Genomic_DNA"/>
</dbReference>
<dbReference type="GO" id="GO:0005524">
    <property type="term" value="F:ATP binding"/>
    <property type="evidence" value="ECO:0007669"/>
    <property type="project" value="UniProtKB-KW"/>
</dbReference>
<protein>
    <submittedName>
        <fullName evidence="7">Sigma 54-interacting transcriptional regulator</fullName>
    </submittedName>
</protein>
<keyword evidence="3" id="KW-0067">ATP-binding</keyword>
<dbReference type="Gene3D" id="3.40.50.510">
    <property type="entry name" value="Phosphotransferase system, mannose-type IIA component"/>
    <property type="match status" value="1"/>
</dbReference>
<dbReference type="SUPFAM" id="SSF63520">
    <property type="entry name" value="PTS-regulatory domain, PRD"/>
    <property type="match status" value="1"/>
</dbReference>
<comment type="caution">
    <text evidence="7">The sequence shown here is derived from an EMBL/GenBank/DDBJ whole genome shotgun (WGS) entry which is preliminary data.</text>
</comment>
<evidence type="ECO:0000259" key="6">
    <source>
        <dbReference type="PROSITE" id="PS51372"/>
    </source>
</evidence>
<dbReference type="SUPFAM" id="SSF52540">
    <property type="entry name" value="P-loop containing nucleoside triphosphate hydrolases"/>
    <property type="match status" value="1"/>
</dbReference>
<dbReference type="Pfam" id="PF00158">
    <property type="entry name" value="Sigma54_activat"/>
    <property type="match status" value="1"/>
</dbReference>
<dbReference type="Pfam" id="PF25601">
    <property type="entry name" value="AAA_lid_14"/>
    <property type="match status" value="1"/>
</dbReference>
<reference evidence="7" key="1">
    <citation type="submission" date="2020-08" db="EMBL/GenBank/DDBJ databases">
        <title>Genome public.</title>
        <authorList>
            <person name="Liu C."/>
            <person name="Sun Q."/>
        </authorList>
    </citation>
    <scope>NUCLEOTIDE SEQUENCE</scope>
    <source>
        <strain evidence="7">NSJ-68</strain>
    </source>
</reference>
<dbReference type="Pfam" id="PF00874">
    <property type="entry name" value="PRD"/>
    <property type="match status" value="1"/>
</dbReference>
<evidence type="ECO:0000256" key="1">
    <source>
        <dbReference type="ARBA" id="ARBA00022679"/>
    </source>
</evidence>
<dbReference type="InterPro" id="IPR027417">
    <property type="entry name" value="P-loop_NTPase"/>
</dbReference>
<evidence type="ECO:0000259" key="4">
    <source>
        <dbReference type="PROSITE" id="PS50045"/>
    </source>
</evidence>
<feature type="domain" description="PTS EIIA type-4" evidence="5">
    <location>
        <begin position="554"/>
        <end position="700"/>
    </location>
</feature>
<dbReference type="SMART" id="SM00382">
    <property type="entry name" value="AAA"/>
    <property type="match status" value="1"/>
</dbReference>
<sequence length="910" mass="105115">MYVQTKKELLDYIEQCTMDFQTEALHRYSANYISREKNISRNLVSQYLNELVKEGILIKINSRPVYFMHRKSLERLYDVKVTKSLFYSIDELMEMLLRSDYCQKDFGKAIGNQLSLSYSVEQCKAAVRYPPFGLPILIVGSTGTGKSYFARLTYEYAVNNKLIDAASNFYVINCSEFKNDSDKLGRLVFGENQDGEERKGMLEMADGSILFFDEVHNLAPDFQERLFIYMDNGRFQRIGEKDRWRASSARLIFATTKKPEEALLKTLLRRIPFVTQMPDLEERSLNEKEELIIFFLKKEAKRIGREVYFSRQVLNILLNYVYKENVGELENVIRMSCAAAYLNSTDDVKLQIMSYHLPATLLSDIKASVEVEDGKEPLIYLADFQRDVSMDRMTSLFDDLLNTFLKYAENEISFEKFLEAGMEHIYAYYDYIVFERCYSDVKVKAIIKVLSSVFEEITDKYAVVIPANCGFVLSRSIYTITQFYASLELWEKRRLEDLNHCLEWLHSKLPQETAVAAEVSSAIKGNLDLQLNQISEIFLILNIKAYNRKLELNDTLGIIISHGYSTAGSIADTCNQLLHFNIFNAIDMPLDTKVSEIALKLKKYILGHAGYRNILLLVDMGSLEEIGKELEDIPNIKIGIINHISTQLVLEVGSRILQRQPMDKYLEEVCKEVHSSCKIISTERKIPTILFTSELGNEAAERIMKLFQHGFSEKRHINLVLYDYYELLKNQEIAQVFSKYHIVCVVGTLDPGFKDVPFISLDDLVTNKGTAYLEKIFVPYLTKKEIDFLEEKIVENFSLQNVVESLTILNADTLLSFVVNAVKRLQALLKCDLNNKTIIGLYVHICCLVERLVTKAVIEARPGEKEFIRKEKQFVSYVNSAFREIQQHYKIQLPDGEIVFLYEYISHNEE</sequence>
<dbReference type="Gene3D" id="1.10.8.60">
    <property type="match status" value="1"/>
</dbReference>
<dbReference type="PROSITE" id="PS51096">
    <property type="entry name" value="PTS_EIIA_TYPE_4"/>
    <property type="match status" value="1"/>
</dbReference>
<dbReference type="GO" id="GO:0009401">
    <property type="term" value="P:phosphoenolpyruvate-dependent sugar phosphotransferase system"/>
    <property type="evidence" value="ECO:0007669"/>
    <property type="project" value="InterPro"/>
</dbReference>
<dbReference type="GO" id="GO:0016740">
    <property type="term" value="F:transferase activity"/>
    <property type="evidence" value="ECO:0007669"/>
    <property type="project" value="UniProtKB-KW"/>
</dbReference>
<keyword evidence="2" id="KW-0547">Nucleotide-binding</keyword>
<evidence type="ECO:0000256" key="2">
    <source>
        <dbReference type="ARBA" id="ARBA00022741"/>
    </source>
</evidence>
<name>A0A923LA85_9FIRM</name>
<evidence type="ECO:0000259" key="5">
    <source>
        <dbReference type="PROSITE" id="PS51096"/>
    </source>
</evidence>
<proteinExistence type="predicted"/>
<dbReference type="Gene3D" id="3.40.50.300">
    <property type="entry name" value="P-loop containing nucleotide triphosphate hydrolases"/>
    <property type="match status" value="1"/>
</dbReference>
<gene>
    <name evidence="7" type="ORF">H8S44_01850</name>
</gene>
<dbReference type="PANTHER" id="PTHR32071">
    <property type="entry name" value="TRANSCRIPTIONAL REGULATORY PROTEIN"/>
    <property type="match status" value="1"/>
</dbReference>
<dbReference type="PROSITE" id="PS50045">
    <property type="entry name" value="SIGMA54_INTERACT_4"/>
    <property type="match status" value="1"/>
</dbReference>
<keyword evidence="8" id="KW-1185">Reference proteome</keyword>
<dbReference type="GO" id="GO:0016020">
    <property type="term" value="C:membrane"/>
    <property type="evidence" value="ECO:0007669"/>
    <property type="project" value="InterPro"/>
</dbReference>
<evidence type="ECO:0000313" key="8">
    <source>
        <dbReference type="Proteomes" id="UP000649345"/>
    </source>
</evidence>
<dbReference type="InterPro" id="IPR058031">
    <property type="entry name" value="AAA_lid_NorR"/>
</dbReference>
<dbReference type="CDD" id="cd00009">
    <property type="entry name" value="AAA"/>
    <property type="match status" value="1"/>
</dbReference>
<dbReference type="InterPro" id="IPR036634">
    <property type="entry name" value="PRD_sf"/>
</dbReference>
<keyword evidence="1" id="KW-0808">Transferase</keyword>
<dbReference type="PANTHER" id="PTHR32071:SF38">
    <property type="entry name" value="PSP OPERON TRANSCRIPTIONAL ACTIVATOR"/>
    <property type="match status" value="1"/>
</dbReference>
<feature type="domain" description="Sigma-54 factor interaction" evidence="4">
    <location>
        <begin position="109"/>
        <end position="338"/>
    </location>
</feature>
<dbReference type="GO" id="GO:0006355">
    <property type="term" value="P:regulation of DNA-templated transcription"/>
    <property type="evidence" value="ECO:0007669"/>
    <property type="project" value="InterPro"/>
</dbReference>
<evidence type="ECO:0000256" key="3">
    <source>
        <dbReference type="ARBA" id="ARBA00022840"/>
    </source>
</evidence>
<dbReference type="SUPFAM" id="SSF53062">
    <property type="entry name" value="PTS system fructose IIA component-like"/>
    <property type="match status" value="1"/>
</dbReference>
<feature type="domain" description="PRD" evidence="6">
    <location>
        <begin position="809"/>
        <end position="910"/>
    </location>
</feature>
<dbReference type="Proteomes" id="UP000649345">
    <property type="component" value="Unassembled WGS sequence"/>
</dbReference>
<dbReference type="RefSeq" id="WP_186872762.1">
    <property type="nucleotide sequence ID" value="NZ_JACOOR010000001.1"/>
</dbReference>
<dbReference type="Gene3D" id="1.10.1790.10">
    <property type="entry name" value="PRD domain"/>
    <property type="match status" value="1"/>
</dbReference>
<evidence type="ECO:0000313" key="7">
    <source>
        <dbReference type="EMBL" id="MBC5658529.1"/>
    </source>
</evidence>
<dbReference type="AlphaFoldDB" id="A0A923LA85"/>
<dbReference type="InterPro" id="IPR011608">
    <property type="entry name" value="PRD"/>
</dbReference>
<dbReference type="InterPro" id="IPR036662">
    <property type="entry name" value="PTS_EIIA_man-typ_sf"/>
</dbReference>
<dbReference type="PROSITE" id="PS51372">
    <property type="entry name" value="PRD_2"/>
    <property type="match status" value="1"/>
</dbReference>